<dbReference type="Gene3D" id="3.30.700.10">
    <property type="entry name" value="Glycoprotein, Type 4 Pilin"/>
    <property type="match status" value="1"/>
</dbReference>
<dbReference type="InterPro" id="IPR011453">
    <property type="entry name" value="DUF1559"/>
</dbReference>
<dbReference type="Pfam" id="PF07963">
    <property type="entry name" value="N_methyl"/>
    <property type="match status" value="1"/>
</dbReference>
<organism evidence="2 3">
    <name type="scientific">Lacipirellula parvula</name>
    <dbReference type="NCBI Taxonomy" id="2650471"/>
    <lineage>
        <taxon>Bacteria</taxon>
        <taxon>Pseudomonadati</taxon>
        <taxon>Planctomycetota</taxon>
        <taxon>Planctomycetia</taxon>
        <taxon>Pirellulales</taxon>
        <taxon>Lacipirellulaceae</taxon>
        <taxon>Lacipirellula</taxon>
    </lineage>
</organism>
<reference evidence="3" key="1">
    <citation type="submission" date="2019-10" db="EMBL/GenBank/DDBJ databases">
        <title>Lacipirellula parvula gen. nov., sp. nov., representing a lineage of planctomycetes widespread in freshwater anoxic habitats, and description of the family Lacipirellulaceae.</title>
        <authorList>
            <person name="Dedysh S.N."/>
            <person name="Kulichevskaya I.S."/>
            <person name="Beletsky A.V."/>
            <person name="Rakitin A.L."/>
            <person name="Mardanov A.V."/>
            <person name="Ivanova A.A."/>
            <person name="Saltykova V.X."/>
            <person name="Rijpstra W.I.C."/>
            <person name="Sinninghe Damste J.S."/>
            <person name="Ravin N.V."/>
        </authorList>
    </citation>
    <scope>NUCLEOTIDE SEQUENCE [LARGE SCALE GENOMIC DNA]</scope>
    <source>
        <strain evidence="3">PX69</strain>
    </source>
</reference>
<dbReference type="AlphaFoldDB" id="A0A5K7XCI5"/>
<evidence type="ECO:0000259" key="1">
    <source>
        <dbReference type="Pfam" id="PF07596"/>
    </source>
</evidence>
<dbReference type="Proteomes" id="UP000326837">
    <property type="component" value="Chromosome"/>
</dbReference>
<dbReference type="Pfam" id="PF07596">
    <property type="entry name" value="SBP_bac_10"/>
    <property type="match status" value="1"/>
</dbReference>
<dbReference type="SUPFAM" id="SSF54523">
    <property type="entry name" value="Pili subunits"/>
    <property type="match status" value="1"/>
</dbReference>
<evidence type="ECO:0000313" key="2">
    <source>
        <dbReference type="EMBL" id="BBO32033.1"/>
    </source>
</evidence>
<keyword evidence="3" id="KW-1185">Reference proteome</keyword>
<proteinExistence type="predicted"/>
<gene>
    <name evidence="2" type="ORF">PLANPX_1645</name>
</gene>
<dbReference type="KEGG" id="lpav:PLANPX_1645"/>
<dbReference type="NCBIfam" id="TIGR02532">
    <property type="entry name" value="IV_pilin_GFxxxE"/>
    <property type="match status" value="1"/>
</dbReference>
<name>A0A5K7XCI5_9BACT</name>
<accession>A0A5K7XCI5</accession>
<evidence type="ECO:0000313" key="3">
    <source>
        <dbReference type="Proteomes" id="UP000326837"/>
    </source>
</evidence>
<dbReference type="PANTHER" id="PTHR30093:SF2">
    <property type="entry name" value="TYPE II SECRETION SYSTEM PROTEIN H"/>
    <property type="match status" value="1"/>
</dbReference>
<protein>
    <recommendedName>
        <fullName evidence="1">DUF1559 domain-containing protein</fullName>
    </recommendedName>
</protein>
<feature type="domain" description="DUF1559" evidence="1">
    <location>
        <begin position="34"/>
        <end position="422"/>
    </location>
</feature>
<dbReference type="PANTHER" id="PTHR30093">
    <property type="entry name" value="GENERAL SECRETION PATHWAY PROTEIN G"/>
    <property type="match status" value="1"/>
</dbReference>
<dbReference type="InterPro" id="IPR045584">
    <property type="entry name" value="Pilin-like"/>
</dbReference>
<dbReference type="EMBL" id="AP021861">
    <property type="protein sequence ID" value="BBO32033.1"/>
    <property type="molecule type" value="Genomic_DNA"/>
</dbReference>
<sequence>MERKRKVRGFTLVELLVVIAIIGVLVALLLPAVQAAREAARRNSCLNNIKQISLAVLNFADTNKEKFPVVSTSPFLPGTATAAQFTAPNDRRGTLSNNGDGYSWLVQILPFNEQQALYNRMRDAQINAQPGKFLAGPMGANACVVNPNAAAPQLRDAIQQQIEAFKCPSFPGADESKNTYYTGSVTGGATGAVKAAVGNYVAIASTHMNNDGSGTGAADVGATSAAIPFDTIPTAGKPKQLGGNGAIAFYSLTTAADRTPYSKVGGASMASIRDGTSNTIMFGESREEYYTSWVSGFSSYVVGADPGGPGQKVQKLTAADSPTATTGQPLMLRWKAADTAGQTALNIGQNAKKVGGTAENGNSKDAKTGPEVAGTSAFYYQTPWTHGPNSRMFGPSSAHSGDIVLHGFCDGHGKAIQANSDRNAYLAQITRAGGEVLPE</sequence>
<dbReference type="InterPro" id="IPR012902">
    <property type="entry name" value="N_methyl_site"/>
</dbReference>
<dbReference type="RefSeq" id="WP_152098075.1">
    <property type="nucleotide sequence ID" value="NZ_AP021861.1"/>
</dbReference>
<dbReference type="PROSITE" id="PS00409">
    <property type="entry name" value="PROKAR_NTER_METHYL"/>
    <property type="match status" value="1"/>
</dbReference>